<dbReference type="InterPro" id="IPR011032">
    <property type="entry name" value="GroES-like_sf"/>
</dbReference>
<dbReference type="Proteomes" id="UP001209257">
    <property type="component" value="Unassembled WGS sequence"/>
</dbReference>
<dbReference type="InterPro" id="IPR021276">
    <property type="entry name" value="DUF2855"/>
</dbReference>
<dbReference type="RefSeq" id="WP_262992185.1">
    <property type="nucleotide sequence ID" value="NZ_JAOTJC010000004.1"/>
</dbReference>
<evidence type="ECO:0000313" key="2">
    <source>
        <dbReference type="Proteomes" id="UP001209257"/>
    </source>
</evidence>
<comment type="caution">
    <text evidence="1">The sequence shown here is derived from an EMBL/GenBank/DDBJ whole genome shotgun (WGS) entry which is preliminary data.</text>
</comment>
<reference evidence="2" key="1">
    <citation type="submission" date="2023-07" db="EMBL/GenBank/DDBJ databases">
        <title>Study on multiphase classification of strain Alteromonas salexigens isolated from the Yellow Sea.</title>
        <authorList>
            <person name="Sun L."/>
        </authorList>
    </citation>
    <scope>NUCLEOTIDE SEQUENCE [LARGE SCALE GENOMIC DNA]</scope>
    <source>
        <strain evidence="2">ASW11-19</strain>
    </source>
</reference>
<dbReference type="SUPFAM" id="SSF50129">
    <property type="entry name" value="GroES-like"/>
    <property type="match status" value="1"/>
</dbReference>
<dbReference type="EMBL" id="JAOTJC010000004">
    <property type="protein sequence ID" value="MCU7553493.1"/>
    <property type="molecule type" value="Genomic_DNA"/>
</dbReference>
<protein>
    <submittedName>
        <fullName evidence="1">DUF2855 family protein</fullName>
    </submittedName>
</protein>
<proteinExistence type="predicted"/>
<name>A0ABT2VKZ6_9ALTE</name>
<sequence length="363" mass="40809">MSHTSLQIWVNKQDLHDVTVMQDSLSDDVLGDNDVLIKTEQFGLSANNITYAAHGHDMGYWDIFPAGEGYGIVPVWGFATVVASHHPDIQLGERIFGFLPMASHWVIRAGKVTPRGLVDVHPDRNSIHHLYDSYQRCNADPAYKPDREVWQQAFRPLFITSFVLDAHVSEISDHGAILLSSASSKTASGTACLLRHQRKLRNADYRLIGLTSADNADQVASSNCYDEVVVYDEVDTLPQADSYWLLDFTGNGETLARLQRHLELSMDTITLVGTTAWQARQKTNSASLAADVFFAPAHIKQCQQEWGMEQFFSRYQEAWELFCQTTSQTYYEKQYQGVKEAIAVYKEMLAGMTDPSALVSVRF</sequence>
<evidence type="ECO:0000313" key="1">
    <source>
        <dbReference type="EMBL" id="MCU7553493.1"/>
    </source>
</evidence>
<organism evidence="1 2">
    <name type="scientific">Alteromonas salexigens</name>
    <dbReference type="NCBI Taxonomy" id="2982530"/>
    <lineage>
        <taxon>Bacteria</taxon>
        <taxon>Pseudomonadati</taxon>
        <taxon>Pseudomonadota</taxon>
        <taxon>Gammaproteobacteria</taxon>
        <taxon>Alteromonadales</taxon>
        <taxon>Alteromonadaceae</taxon>
        <taxon>Alteromonas/Salinimonas group</taxon>
        <taxon>Alteromonas</taxon>
    </lineage>
</organism>
<gene>
    <name evidence="1" type="ORF">OCL06_02640</name>
</gene>
<accession>A0ABT2VKZ6</accession>
<dbReference type="Pfam" id="PF11017">
    <property type="entry name" value="DUF2855"/>
    <property type="match status" value="1"/>
</dbReference>
<keyword evidence="2" id="KW-1185">Reference proteome</keyword>